<evidence type="ECO:0000313" key="18">
    <source>
        <dbReference type="EMBL" id="QPG18862.1"/>
    </source>
</evidence>
<feature type="domain" description="Carrier" evidence="15">
    <location>
        <begin position="3918"/>
        <end position="3995"/>
    </location>
</feature>
<dbReference type="SUPFAM" id="SSF53901">
    <property type="entry name" value="Thiolase-like"/>
    <property type="match status" value="4"/>
</dbReference>
<dbReference type="SMART" id="SM00822">
    <property type="entry name" value="PKS_KR"/>
    <property type="match status" value="2"/>
</dbReference>
<comment type="function">
    <text evidence="2">Involved in some intermediate steps for the synthesis of the antibiotic polyketide bacillaene which is involved in secondary metabolism.</text>
</comment>
<dbReference type="PROSITE" id="PS50075">
    <property type="entry name" value="CARRIER"/>
    <property type="match status" value="5"/>
</dbReference>
<feature type="domain" description="Ketosynthase family 3 (KS3)" evidence="16">
    <location>
        <begin position="1896"/>
        <end position="2335"/>
    </location>
</feature>
<feature type="domain" description="Ketosynthase family 3 (KS3)" evidence="16">
    <location>
        <begin position="4028"/>
        <end position="4432"/>
    </location>
</feature>
<dbReference type="Pfam" id="PF08659">
    <property type="entry name" value="KR"/>
    <property type="match status" value="2"/>
</dbReference>
<dbReference type="SMART" id="SM00825">
    <property type="entry name" value="PKS_KS"/>
    <property type="match status" value="4"/>
</dbReference>
<dbReference type="SUPFAM" id="SSF47336">
    <property type="entry name" value="ACP-like"/>
    <property type="match status" value="5"/>
</dbReference>
<protein>
    <submittedName>
        <fullName evidence="18">SDR family NAD(P)-dependent oxidoreductase</fullName>
    </submittedName>
</protein>
<dbReference type="SMART" id="SM00823">
    <property type="entry name" value="PKS_PP"/>
    <property type="match status" value="5"/>
</dbReference>
<evidence type="ECO:0000256" key="9">
    <source>
        <dbReference type="ARBA" id="ARBA00022737"/>
    </source>
</evidence>
<dbReference type="PROSITE" id="PS52019">
    <property type="entry name" value="PKS_MFAS_DH"/>
    <property type="match status" value="2"/>
</dbReference>
<evidence type="ECO:0000259" key="16">
    <source>
        <dbReference type="PROSITE" id="PS52004"/>
    </source>
</evidence>
<feature type="active site" description="Proton acceptor; for dehydratase activity" evidence="13">
    <location>
        <position position="26"/>
    </location>
</feature>
<dbReference type="UniPathway" id="UPA01003"/>
<feature type="region of interest" description="C-terminal hotdog fold" evidence="13">
    <location>
        <begin position="1171"/>
        <end position="1320"/>
    </location>
</feature>
<dbReference type="InterPro" id="IPR050091">
    <property type="entry name" value="PKS_NRPS_Biosynth_Enz"/>
</dbReference>
<dbReference type="InterPro" id="IPR014031">
    <property type="entry name" value="Ketoacyl_synth_C"/>
</dbReference>
<dbReference type="InterPro" id="IPR042104">
    <property type="entry name" value="PKS_dehydratase_sf"/>
</dbReference>
<evidence type="ECO:0000256" key="12">
    <source>
        <dbReference type="ARBA" id="ARBA00023315"/>
    </source>
</evidence>
<dbReference type="Pfam" id="PF00550">
    <property type="entry name" value="PP-binding"/>
    <property type="match status" value="5"/>
</dbReference>
<keyword evidence="10" id="KW-0521">NADP</keyword>
<evidence type="ECO:0000313" key="19">
    <source>
        <dbReference type="EMBL" id="QPG19996.1"/>
    </source>
</evidence>
<dbReference type="EMBL" id="CP064845">
    <property type="protein sequence ID" value="QPG19996.1"/>
    <property type="molecule type" value="Genomic_DNA"/>
</dbReference>
<comment type="subcellular location">
    <subcellularLocation>
        <location evidence="3">Cytoplasm</location>
    </subcellularLocation>
</comment>
<evidence type="ECO:0000256" key="5">
    <source>
        <dbReference type="ARBA" id="ARBA00022450"/>
    </source>
</evidence>
<sequence length="4479" mass="495993">MKWRFNVKNFNKQITLSLKNPFILHHDVYGQKVLPGLAYIDMFYQIFKERGYSYDGLQLRHLSIYQPLIAKEDSAVKLTVECTKVKEGRWKLTAKGAEVSGGRVQPEERIYVKAEMHETAPAVFSDTLDLDSVKREAERTIDLNELYAQCRSQELVHSGYMKAEGEVFEERDGVTFDVSLGKDAMGQAEGFLFHPTLLDGSGVGANLLISSLLNGEKRLFLPLFYESFTASEPLQAGCITRIKRSSLRQEKELIYITLEFFNTSGRKVAELKDFTSKLVRDAELINTDRKTAEKPPEKAGLPEVAASLEGGHPHEEAERYVMNLMAEKIGKPLEQIDSQVGYYEMGLTSSGLLDVVETISEKIGETLSPTLLFEYTTASELAAFLTKQYGSHFSASPAKIEKQVEKQTERRRKSSVPQDEDIAIIGMAGRYPQAENIHEFWENLKEGKNCVTEIPESRWDWRRFENVKSPSGKSISKWGGFIDDPDCFDPQFFRITPREAETMDPQERLFLQTCWETIEDAGYTPKSLAEARGRNKRQRVGVFAGVMHKDYTLVGAEASSEDHVFPLSLNYAQIANRVSYFCNFHGPSMAVDTVCSSSLTAVHLAAESIRRGECESAVAGGVNLSLHPNKYLTYGLWDMFSTDGVCHTFGKDGDGYVPAEGIGAVLLKPLREAVKDGDRIYAVIKGSAVNHVGTVSGISVPSPVAQADLIEECLDKAGIDPRTVSYIEAHGTGTSLGDPIEVQGLVKAFRQYTQDKQFCSIGSVKSNIGHAESAAGISGLSKVALQLHHKTLVPSLHSEELNPYLDFEQSPFYVQHHTEAWQQPSVTENGNETVYPRRAGISSFGATGSNVHLILEEFIPEESQRTAYEPAEEQTFIFPVSARNEERLKEYVAKLSSFIYPGLPLEDAAYTLQIGREQMEERVAFTAQNMTQLKERLEGFLAGKTVSGCWRNRADKSNQAELAPDLIHKWLSSGSLEMIAEKWTGGGTMDWNLLYGENKPNRISLPTYPFEKIRYWVPKAEKRESLPQKRAGMLHPLLHENVSNMSGVRFRSSFSGGEFFLKDHVVKNERTLPGAAYLEMVRAAVEHAAETKEEGTVRLKNVVWIRPFTAADESAELYLRLYDEENGEMGFTVYGESASSEQEPVLYAQGSAAFVRGGEPAKIEIDKLRESRRLITPDACYQAYKQMGIEYGDAHKAVTEIYAKDSKVLAKLSLPSSISHTKDQFVLHPSLLDAAFHVTIGLMLDRDGNDIRPMLPFALEQIDVLKSCKSDMWVSIAYSGESKPEDAVQKLDIDVCDEQGNVCVKMTGYSAREIETDKTDTLFFEHVWEEKAAVHEKAPTHFKARHVMISDRFTDQMNSIQTDFSCHVLRDQHKSEDDRFEACALQAFEEVKKILASNSGGRELIQIVVPQEADTQLLCGLTGLLKTAALENPNLTGQLIELEPDVKADTLSRYVKECSAHPDDKHIRYENGKRYTAQWQETGLEQFGAEKPWKDKGVYLITGGAGGLGFLFAKEIARHAKDAVLILTGRSLLDNRKKDQLQELSDLGAQAVYKQTDMTEKQEVQSLTADICRQYGGLNGIIHSAGTIKDNYILKKHKGEIRDVLAPKVSGLVHLDEAAKDIELDFLILFSSGAGSAGSAGQADYAMANAFMNAFSEKRNRKKARNERYGHTLSICWPLWKDGGMTVDAETEAMLTKESGMVPMKTENGIHALYRGWAANTSQIMVTEGYAAKIRAFLKKSAGDQPDKGSETEEPAGLTAGGENMLAEKTEHFLKHVLSEVTKLPVGKIDAKAPMEDYGIDSIMIMHLTGRLEKSFGSLSKTLFFEYQNIESLAQYFMKAHRDTLLEVTGLKTEETSAAKPLSEKAEIKPVSKRNEGKKGFAQVRTDTRKNQVTEREDIAIIGISGRYPQAENLQEFWKNLSEGTDCITEIPNDRWDHSLYYDADKDKEGKTYGKWGGFLKDVDKFDPQFFSISPRDAKLMDPQERLFLQCVYETMEDAGYTRKKLTEKSGDLLGANVGVYVGVMYEEYQLYGAEEQARGKSLALTGNPSSIANRASYVFGFNGPSMALDTMCSSSLTAIHLACQSLRNGECETAFAGGVNVSVHPNKYLMLGQNRFLSSKGRCESFGEGGDGYVPGEGVGAVLLKPLSKAKADDDHIYGLIKGTAVNHDGKTNGYSVPNPNAQAAVIKQALKDAGTDPRAVSYIEAHGTGTSLGDPIEITGLTKAFSEQTQDKQFCAIGSAKSNIGHCESAAGIAGLTKVLLQMKHKKLAPSLHSRTLNPNIDFLATPFKVQQTLEEWKRPVINENGINKELPRTAGLSSFGAGGVNAHIVIEEYTADEDKETAFAAPHPSMIVLSAKNEQRLQKRAERLLDALRSGRYQEADLSRIAYTLQIGREPMEERLGMIVSNLRELEEKLDEFTGGKESIDRLYRGQVKQNKDTMALFAADEDMEKTIEAWLEKGKAAKVLELWVKGLPLNWDKLYQMGRPQKISLPAYPFAKDRYWIDTSADAAVKRPAETQSAPIAPAAVPEPVIEVATLHEETAKEKPSNISLQPLSGAKPKRTVQSASRPAVSAEKVSAELTERLADVLYMDADDIDADDTFIDIGMDSITGLEWIKAVNKAYGTSLTVTKVYDYPTIRQFAAFLQKELGTEPILEEAAEPQKTEAVKKPSNILLQPLNAHKQHVIQAEADILEAMSETAASAEPEEPIEAVHDELSKALADVLYMERHEVDIDEAFIDLGMDSITGLEWIKAVNKRYGTDCNVTKVYDYPTIRQFADFLRTQPSVRGRKKQAVPVRPKPLTQQAAPQEKTPAEPERLTVQKEPEPVQAKREPKDEIADAIAIVGMSGKYPDAPDLKTYWDNLAHAKNAIRDIPLSRWDVNKYYDPALNKKGKVYCRSIGMLDGIEEFDPLFFNISPSEAELMDPQHRIFLQEGFKAFEDAGYSSKELNGKNCGVYLGIMNNEYGMMLNKHQTGGSATGNSFSIAAARLPYYLNLKGPAIPIDTACSSSLVGTHLARQALLNHEIDMALVGGVTLYLTPESYISMCEAGMLSPDGQCKAFDNSANGFVPGEGAGALVLKRLKDAEADQDHIYGVIIGSGINQDGKTNGITAPSAKSQMDLERQVYEAHNIHPESITYAEMHGTGTKQGDPIELEALSSVFKEKTDRKQFCAIGSVKSNIGHTSAAAGVASVQKVLLSMKHQQLVPTLHFSTPNEHFDFDDSPLFVNTELKPWETGGAPRRACVSSFGYSGTNAHLVIEEYQPKDRGSRKSDETNIFVLSAKKAPQVKTYAESVIEFAKANQNINLSDMAYTLQTGRDAMDYRLAVTAGSREELISRLTDFVNGNTGEGIYEAHIKTAKKEIKAFETDDDLKQLVRSWFDKKKYAKIAELWAKGLQTDWDRLYQGEKPRRISLPAYPFAKEPYWLPEPKAVPQETEDRRKAVLLEKQWVPSEIDSAGEKSGRTVMILADARTAELAEETAKHFADSFILPADSADTAASDWNHIDGVIDLTGCGDEDPSLEGISRLQTLIDTSRRQARPLTLLYVTKGLEPFQQKTIHLAGAAKSGLYRMLQNEYQNVTSRHMDADTDTDQQTLAKQIADEFSADSTEPEVCRRNGQRYRALFSEIPSGKRAEHKPAPFPEDHVLFITGGTRGLGLLCARHFTEKHGVKKVVLTGREPIPPRHKRTAVNTRLREKIRAIEELEAKGVQVAVISLNLSDHDAAAAEIETIRRTMGPIGGVIHCAGSVNSVNPAFIRKTADDIQEVLEPKVAGLQTLSSLFTNDPLQFFVLFSSVSAVVPALAAGQSDYAMANAYMDYFAAAHQHQYPLVSIQWPNWKETGLGEIRTENLKQTGLLGLSNAEGLDLLDRILSENIRPSVLPAIVDRSEWHPDRLLCQEKKQKETEAVINGKDAEKHSDRELLLDTKAWLVKLFSDELKIAPEDLETDEPFQDYGVDSIILAQLLQQMNQALKEDLDPSVLYEHPTIDAFAEWLVSNGQPLLAEREEPDTEMLVPAAVQTVHTEQKRAAVTEDIAVVGMSCRFPGAESLEQYWDLLRSGRSAIGSVPAERFGYANQYVAGLIDNMDHFDYEFFFIPENDVKAMDPQALAVLEESLKLWCHAGYTREEIKGIEAGVYIGGRSQHQPDPESLANTRNPIVAGGQNYLAANVSQFFDLRGPSIVLDTACSSALTGMNMAVQALRSGDIKAAVVGGVSLLNTDAAHRMFQERGLLNEKRAFHVFDKRSGGVVLGEGVGMVLLKTVSQAQKDGDTIHAVIKAAAMNNDGRTAGPSAPNMQAQKDVMQSALLKSGKKPEDITYIEANGSGSAVTDLLELKAIQSVYRSGQHVPLGIGSIKPNIGHPLCAEGIASFIKVVLMLKHKQTVPFLSGDEPMPHFDITKTDFHFHKTAGEWDAARPSAAINCFADGGTNAHVILEAWEEKDTRLKRKPLPVPSLRRKALVKEPVVRAEKQELPAKKMFWKAFK</sequence>
<keyword evidence="8" id="KW-0808">Transferase</keyword>
<dbReference type="GO" id="GO:0031177">
    <property type="term" value="F:phosphopantetheine binding"/>
    <property type="evidence" value="ECO:0007669"/>
    <property type="project" value="InterPro"/>
</dbReference>
<proteinExistence type="predicted"/>
<feature type="region of interest" description="C-terminal hotdog fold" evidence="13">
    <location>
        <begin position="138"/>
        <end position="285"/>
    </location>
</feature>
<dbReference type="InterPro" id="IPR057326">
    <property type="entry name" value="KR_dom"/>
</dbReference>
<name>A0A7S9HQK3_BACVE</name>
<dbReference type="Gene3D" id="3.40.47.10">
    <property type="match status" value="4"/>
</dbReference>
<dbReference type="InterPro" id="IPR013968">
    <property type="entry name" value="PKS_KR"/>
</dbReference>
<dbReference type="Pfam" id="PF00109">
    <property type="entry name" value="ketoacyl-synt"/>
    <property type="match status" value="4"/>
</dbReference>
<feature type="domain" description="Carrier" evidence="15">
    <location>
        <begin position="315"/>
        <end position="389"/>
    </location>
</feature>
<feature type="domain" description="Ketosynthase family 3 (KS3)" evidence="16">
    <location>
        <begin position="419"/>
        <end position="857"/>
    </location>
</feature>
<evidence type="ECO:0000256" key="7">
    <source>
        <dbReference type="ARBA" id="ARBA00022553"/>
    </source>
</evidence>
<keyword evidence="7" id="KW-0597">Phosphoprotein</keyword>
<dbReference type="SMART" id="SM00826">
    <property type="entry name" value="PKS_DH"/>
    <property type="match status" value="1"/>
</dbReference>
<dbReference type="GO" id="GO:0005737">
    <property type="term" value="C:cytoplasm"/>
    <property type="evidence" value="ECO:0007669"/>
    <property type="project" value="UniProtKB-SubCell"/>
</dbReference>
<dbReference type="FunFam" id="1.10.1200.10:FF:000019">
    <property type="entry name" value="Phenolpthiocerol synthesis type-I polyketide synthase PPSA"/>
    <property type="match status" value="1"/>
</dbReference>
<dbReference type="PROSITE" id="PS52004">
    <property type="entry name" value="KS3_2"/>
    <property type="match status" value="4"/>
</dbReference>
<dbReference type="GO" id="GO:0071770">
    <property type="term" value="P:DIM/DIP cell wall layer assembly"/>
    <property type="evidence" value="ECO:0007669"/>
    <property type="project" value="TreeGrafter"/>
</dbReference>
<keyword evidence="5" id="KW-0596">Phosphopantetheine</keyword>
<dbReference type="InterPro" id="IPR036291">
    <property type="entry name" value="NAD(P)-bd_dom_sf"/>
</dbReference>
<reference evidence="19" key="1">
    <citation type="submission" date="2020-11" db="EMBL/GenBank/DDBJ databases">
        <title>Complete genome of Bacillus amyloliguefaciens BZR 277.</title>
        <authorList>
            <person name="Asaturova A."/>
            <person name="Dubyaga V.M."/>
        </authorList>
    </citation>
    <scope>NUCLEOTIDE SEQUENCE</scope>
    <source>
        <strain evidence="19">BZR 277</strain>
    </source>
</reference>
<feature type="region of interest" description="Disordered" evidence="14">
    <location>
        <begin position="2788"/>
        <end position="2833"/>
    </location>
</feature>
<dbReference type="Pfam" id="PF14765">
    <property type="entry name" value="PS-DH"/>
    <property type="match status" value="2"/>
</dbReference>
<dbReference type="GO" id="GO:0004315">
    <property type="term" value="F:3-oxoacyl-[acyl-carrier-protein] synthase activity"/>
    <property type="evidence" value="ECO:0007669"/>
    <property type="project" value="InterPro"/>
</dbReference>
<dbReference type="InterPro" id="IPR018201">
    <property type="entry name" value="Ketoacyl_synth_AS"/>
</dbReference>
<keyword evidence="12" id="KW-0012">Acyltransferase</keyword>
<feature type="domain" description="PKS/mFAS DH" evidence="17">
    <location>
        <begin position="1035"/>
        <end position="1320"/>
    </location>
</feature>
<dbReference type="Pfam" id="PF21089">
    <property type="entry name" value="PKS_DH_N"/>
    <property type="match status" value="2"/>
</dbReference>
<dbReference type="Gene3D" id="3.40.50.720">
    <property type="entry name" value="NAD(P)-binding Rossmann-like Domain"/>
    <property type="match status" value="2"/>
</dbReference>
<evidence type="ECO:0000259" key="15">
    <source>
        <dbReference type="PROSITE" id="PS50075"/>
    </source>
</evidence>
<keyword evidence="6" id="KW-0963">Cytoplasm</keyword>
<dbReference type="PANTHER" id="PTHR43775">
    <property type="entry name" value="FATTY ACID SYNTHASE"/>
    <property type="match status" value="1"/>
</dbReference>
<feature type="domain" description="Ketosynthase family 3 (KS3)" evidence="16">
    <location>
        <begin position="2839"/>
        <end position="3260"/>
    </location>
</feature>
<dbReference type="InterPro" id="IPR020806">
    <property type="entry name" value="PKS_PP-bd"/>
</dbReference>
<comment type="cofactor">
    <cofactor evidence="1">
        <name>pantetheine 4'-phosphate</name>
        <dbReference type="ChEBI" id="CHEBI:47942"/>
    </cofactor>
</comment>
<dbReference type="FunFam" id="3.40.47.10:FF:000019">
    <property type="entry name" value="Polyketide synthase type I"/>
    <property type="match status" value="3"/>
</dbReference>
<dbReference type="SUPFAM" id="SSF51735">
    <property type="entry name" value="NAD(P)-binding Rossmann-fold domains"/>
    <property type="match status" value="4"/>
</dbReference>
<dbReference type="SMART" id="SM01294">
    <property type="entry name" value="PKS_PP_betabranch"/>
    <property type="match status" value="3"/>
</dbReference>
<evidence type="ECO:0000256" key="6">
    <source>
        <dbReference type="ARBA" id="ARBA00022490"/>
    </source>
</evidence>
<feature type="active site" description="Proton donor; for dehydratase activity" evidence="13">
    <location>
        <position position="199"/>
    </location>
</feature>
<evidence type="ECO:0000256" key="1">
    <source>
        <dbReference type="ARBA" id="ARBA00001957"/>
    </source>
</evidence>
<dbReference type="InterPro" id="IPR009081">
    <property type="entry name" value="PP-bd_ACP"/>
</dbReference>
<dbReference type="InterPro" id="IPR014030">
    <property type="entry name" value="Ketoacyl_synth_N"/>
</dbReference>
<feature type="domain" description="Carrier" evidence="15">
    <location>
        <begin position="2576"/>
        <end position="2650"/>
    </location>
</feature>
<dbReference type="Gene3D" id="1.10.1200.10">
    <property type="entry name" value="ACP-like"/>
    <property type="match status" value="5"/>
</dbReference>
<evidence type="ECO:0000256" key="3">
    <source>
        <dbReference type="ARBA" id="ARBA00004496"/>
    </source>
</evidence>
<evidence type="ECO:0000256" key="13">
    <source>
        <dbReference type="PROSITE-ProRule" id="PRU01363"/>
    </source>
</evidence>
<evidence type="ECO:0000256" key="14">
    <source>
        <dbReference type="SAM" id="MobiDB-lite"/>
    </source>
</evidence>
<keyword evidence="9" id="KW-0677">Repeat</keyword>
<evidence type="ECO:0000259" key="17">
    <source>
        <dbReference type="PROSITE" id="PS52019"/>
    </source>
</evidence>
<dbReference type="InterPro" id="IPR006162">
    <property type="entry name" value="Ppantetheine_attach_site"/>
</dbReference>
<dbReference type="InterPro" id="IPR020841">
    <property type="entry name" value="PKS_Beta-ketoAc_synthase_dom"/>
</dbReference>
<dbReference type="InterPro" id="IPR036736">
    <property type="entry name" value="ACP-like_sf"/>
</dbReference>
<dbReference type="InterPro" id="IPR054514">
    <property type="entry name" value="RhiE-like_linker"/>
</dbReference>
<gene>
    <name evidence="19" type="ORF">IXY24_09950</name>
    <name evidence="18" type="ORF">IXY25_04065</name>
</gene>
<dbReference type="InterPro" id="IPR049552">
    <property type="entry name" value="PKS_DH_N"/>
</dbReference>
<feature type="region of interest" description="N-terminal hotdog fold" evidence="13">
    <location>
        <begin position="1"/>
        <end position="119"/>
    </location>
</feature>
<keyword evidence="11" id="KW-0511">Multifunctional enzyme</keyword>
<dbReference type="GO" id="GO:0004312">
    <property type="term" value="F:fatty acid synthase activity"/>
    <property type="evidence" value="ECO:0007669"/>
    <property type="project" value="TreeGrafter"/>
</dbReference>
<evidence type="ECO:0000256" key="4">
    <source>
        <dbReference type="ARBA" id="ARBA00004789"/>
    </source>
</evidence>
<feature type="compositionally biased region" description="Basic and acidic residues" evidence="14">
    <location>
        <begin position="2812"/>
        <end position="2833"/>
    </location>
</feature>
<dbReference type="PROSITE" id="PS00012">
    <property type="entry name" value="PHOSPHOPANTETHEINE"/>
    <property type="match status" value="4"/>
</dbReference>
<dbReference type="InterPro" id="IPR049900">
    <property type="entry name" value="PKS_mFAS_DH"/>
</dbReference>
<dbReference type="PROSITE" id="PS00606">
    <property type="entry name" value="KS3_1"/>
    <property type="match status" value="1"/>
</dbReference>
<dbReference type="CDD" id="cd08953">
    <property type="entry name" value="KR_2_SDR_x"/>
    <property type="match status" value="2"/>
</dbReference>
<dbReference type="Gene3D" id="3.10.129.110">
    <property type="entry name" value="Polyketide synthase dehydratase"/>
    <property type="match status" value="2"/>
</dbReference>
<feature type="active site" description="Proton acceptor; for dehydratase activity" evidence="13">
    <location>
        <position position="1064"/>
    </location>
</feature>
<evidence type="ECO:0000256" key="8">
    <source>
        <dbReference type="ARBA" id="ARBA00022679"/>
    </source>
</evidence>
<dbReference type="Pfam" id="PF22336">
    <property type="entry name" value="RhiE-like_linker"/>
    <property type="match status" value="3"/>
</dbReference>
<evidence type="ECO:0000256" key="2">
    <source>
        <dbReference type="ARBA" id="ARBA00003299"/>
    </source>
</evidence>
<feature type="region of interest" description="Disordered" evidence="14">
    <location>
        <begin position="2544"/>
        <end position="2571"/>
    </location>
</feature>
<organism evidence="18">
    <name type="scientific">Bacillus velezensis</name>
    <dbReference type="NCBI Taxonomy" id="492670"/>
    <lineage>
        <taxon>Bacteria</taxon>
        <taxon>Bacillati</taxon>
        <taxon>Bacillota</taxon>
        <taxon>Bacilli</taxon>
        <taxon>Bacillales</taxon>
        <taxon>Bacillaceae</taxon>
        <taxon>Bacillus</taxon>
        <taxon>Bacillus amyloliquefaciens group</taxon>
    </lineage>
</organism>
<dbReference type="Gene3D" id="1.10.1240.100">
    <property type="match status" value="3"/>
</dbReference>
<dbReference type="Pfam" id="PF02801">
    <property type="entry name" value="Ketoacyl-synt_C"/>
    <property type="match status" value="4"/>
</dbReference>
<dbReference type="CDD" id="cd00833">
    <property type="entry name" value="PKS"/>
    <property type="match status" value="4"/>
</dbReference>
<evidence type="ECO:0000256" key="11">
    <source>
        <dbReference type="ARBA" id="ARBA00023268"/>
    </source>
</evidence>
<feature type="domain" description="Carrier" evidence="15">
    <location>
        <begin position="1765"/>
        <end position="1841"/>
    </location>
</feature>
<feature type="active site" description="Proton donor; for dehydratase activity" evidence="13">
    <location>
        <position position="1233"/>
    </location>
</feature>
<dbReference type="GO" id="GO:0006633">
    <property type="term" value="P:fatty acid biosynthetic process"/>
    <property type="evidence" value="ECO:0007669"/>
    <property type="project" value="InterPro"/>
</dbReference>
<dbReference type="EMBL" id="CP064846">
    <property type="protein sequence ID" value="QPG18862.1"/>
    <property type="molecule type" value="Genomic_DNA"/>
</dbReference>
<dbReference type="InterPro" id="IPR049551">
    <property type="entry name" value="PKS_DH_C"/>
</dbReference>
<evidence type="ECO:0000256" key="10">
    <source>
        <dbReference type="ARBA" id="ARBA00022857"/>
    </source>
</evidence>
<dbReference type="InterPro" id="IPR020807">
    <property type="entry name" value="PKS_DH"/>
</dbReference>
<reference evidence="18" key="2">
    <citation type="submission" date="2020-11" db="EMBL/GenBank/DDBJ databases">
        <title>Complete genome of Bacillus siamensis BZR 86.</title>
        <authorList>
            <person name="Asaturova A.M."/>
            <person name="Dubyaga V.M."/>
        </authorList>
    </citation>
    <scope>NUCLEOTIDE SEQUENCE</scope>
    <source>
        <strain evidence="18">BZR 86</strain>
    </source>
</reference>
<accession>A0A7S9HQK3</accession>
<dbReference type="GO" id="GO:0005886">
    <property type="term" value="C:plasma membrane"/>
    <property type="evidence" value="ECO:0007669"/>
    <property type="project" value="TreeGrafter"/>
</dbReference>
<comment type="pathway">
    <text evidence="4">Antibiotic biosynthesis; bacillaene biosynthesis.</text>
</comment>
<dbReference type="PANTHER" id="PTHR43775:SF37">
    <property type="entry name" value="SI:DKEY-61P9.11"/>
    <property type="match status" value="1"/>
</dbReference>
<feature type="region of interest" description="N-terminal hotdog fold" evidence="13">
    <location>
        <begin position="1035"/>
        <end position="1159"/>
    </location>
</feature>
<feature type="domain" description="PKS/mFAS DH" evidence="17">
    <location>
        <begin position="1"/>
        <end position="285"/>
    </location>
</feature>
<dbReference type="InterPro" id="IPR016039">
    <property type="entry name" value="Thiolase-like"/>
</dbReference>
<feature type="domain" description="Carrier" evidence="15">
    <location>
        <begin position="2708"/>
        <end position="2785"/>
    </location>
</feature>